<organism evidence="1 2">
    <name type="scientific">Aromia moschata</name>
    <dbReference type="NCBI Taxonomy" id="1265417"/>
    <lineage>
        <taxon>Eukaryota</taxon>
        <taxon>Metazoa</taxon>
        <taxon>Ecdysozoa</taxon>
        <taxon>Arthropoda</taxon>
        <taxon>Hexapoda</taxon>
        <taxon>Insecta</taxon>
        <taxon>Pterygota</taxon>
        <taxon>Neoptera</taxon>
        <taxon>Endopterygota</taxon>
        <taxon>Coleoptera</taxon>
        <taxon>Polyphaga</taxon>
        <taxon>Cucujiformia</taxon>
        <taxon>Chrysomeloidea</taxon>
        <taxon>Cerambycidae</taxon>
        <taxon>Cerambycinae</taxon>
        <taxon>Callichromatini</taxon>
        <taxon>Aromia</taxon>
    </lineage>
</organism>
<name>A0AAV8XKC4_9CUCU</name>
<reference evidence="1" key="1">
    <citation type="journal article" date="2023" name="Insect Mol. Biol.">
        <title>Genome sequencing provides insights into the evolution of gene families encoding plant cell wall-degrading enzymes in longhorned beetles.</title>
        <authorList>
            <person name="Shin N.R."/>
            <person name="Okamura Y."/>
            <person name="Kirsch R."/>
            <person name="Pauchet Y."/>
        </authorList>
    </citation>
    <scope>NUCLEOTIDE SEQUENCE</scope>
    <source>
        <strain evidence="1">AMC_N1</strain>
    </source>
</reference>
<accession>A0AAV8XKC4</accession>
<evidence type="ECO:0000313" key="2">
    <source>
        <dbReference type="Proteomes" id="UP001162162"/>
    </source>
</evidence>
<proteinExistence type="predicted"/>
<dbReference type="EMBL" id="JAPWTK010000487">
    <property type="protein sequence ID" value="KAJ8939435.1"/>
    <property type="molecule type" value="Genomic_DNA"/>
</dbReference>
<protein>
    <submittedName>
        <fullName evidence="1">Uncharacterized protein</fullName>
    </submittedName>
</protein>
<sequence>MEDLKIKMAEEIHKISPDVNEYGTYLSQTAFIDEGAIKTAINDVIKNHKSIRVSAADHGLKPSTLQQSKSIEKIIKMRIQRFQMNLGTKKKLRAETKSEYITLNIQTTTRICVAY</sequence>
<comment type="caution">
    <text evidence="1">The sequence shown here is derived from an EMBL/GenBank/DDBJ whole genome shotgun (WGS) entry which is preliminary data.</text>
</comment>
<keyword evidence="2" id="KW-1185">Reference proteome</keyword>
<dbReference type="Proteomes" id="UP001162162">
    <property type="component" value="Unassembled WGS sequence"/>
</dbReference>
<dbReference type="AlphaFoldDB" id="A0AAV8XKC4"/>
<evidence type="ECO:0000313" key="1">
    <source>
        <dbReference type="EMBL" id="KAJ8939435.1"/>
    </source>
</evidence>
<gene>
    <name evidence="1" type="ORF">NQ318_010619</name>
</gene>